<dbReference type="PRINTS" id="PR00038">
    <property type="entry name" value="HTHLUXR"/>
</dbReference>
<sequence>MVADDHAIVREGLRMLLGEQPGIEVVAEVADGLAAVAAVREHRPDVVLMDLGMPELNGVDATRAICRDHPGTQVLVLSMHAGEEYVRPAIRAGASGYLLKGAAFTELLTAIAAVARGGAYFSPAIAKLVLDDSRRRETHPADALTNRESEILRMVAQGRSSNEIAKHLGLSMKTVEGHRGRIMAKLDVHHLAGLVRYAVWAGLVSPDP</sequence>
<dbReference type="InterPro" id="IPR001789">
    <property type="entry name" value="Sig_transdc_resp-reg_receiver"/>
</dbReference>
<dbReference type="InterPro" id="IPR039420">
    <property type="entry name" value="WalR-like"/>
</dbReference>
<organism evidence="8 9">
    <name type="scientific">Nannocystis radixulma</name>
    <dbReference type="NCBI Taxonomy" id="2995305"/>
    <lineage>
        <taxon>Bacteria</taxon>
        <taxon>Pseudomonadati</taxon>
        <taxon>Myxococcota</taxon>
        <taxon>Polyangia</taxon>
        <taxon>Nannocystales</taxon>
        <taxon>Nannocystaceae</taxon>
        <taxon>Nannocystis</taxon>
    </lineage>
</organism>
<feature type="modified residue" description="4-aspartylphosphate" evidence="5">
    <location>
        <position position="50"/>
    </location>
</feature>
<dbReference type="PROSITE" id="PS50043">
    <property type="entry name" value="HTH_LUXR_2"/>
    <property type="match status" value="1"/>
</dbReference>
<evidence type="ECO:0000259" key="7">
    <source>
        <dbReference type="PROSITE" id="PS50110"/>
    </source>
</evidence>
<dbReference type="PROSITE" id="PS50110">
    <property type="entry name" value="RESPONSE_REGULATORY"/>
    <property type="match status" value="1"/>
</dbReference>
<dbReference type="CDD" id="cd06170">
    <property type="entry name" value="LuxR_C_like"/>
    <property type="match status" value="1"/>
</dbReference>
<evidence type="ECO:0000313" key="8">
    <source>
        <dbReference type="EMBL" id="MDC0673318.1"/>
    </source>
</evidence>
<dbReference type="SUPFAM" id="SSF52172">
    <property type="entry name" value="CheY-like"/>
    <property type="match status" value="1"/>
</dbReference>
<dbReference type="InterPro" id="IPR000792">
    <property type="entry name" value="Tscrpt_reg_LuxR_C"/>
</dbReference>
<gene>
    <name evidence="8" type="ORF">POL58_36580</name>
</gene>
<dbReference type="Pfam" id="PF00072">
    <property type="entry name" value="Response_reg"/>
    <property type="match status" value="1"/>
</dbReference>
<feature type="domain" description="HTH luxR-type" evidence="6">
    <location>
        <begin position="137"/>
        <end position="202"/>
    </location>
</feature>
<evidence type="ECO:0000256" key="4">
    <source>
        <dbReference type="ARBA" id="ARBA00023163"/>
    </source>
</evidence>
<dbReference type="InterPro" id="IPR011006">
    <property type="entry name" value="CheY-like_superfamily"/>
</dbReference>
<name>A0ABT5BGT7_9BACT</name>
<evidence type="ECO:0000256" key="2">
    <source>
        <dbReference type="ARBA" id="ARBA00023015"/>
    </source>
</evidence>
<dbReference type="SMART" id="SM00421">
    <property type="entry name" value="HTH_LUXR"/>
    <property type="match status" value="1"/>
</dbReference>
<keyword evidence="3" id="KW-0238">DNA-binding</keyword>
<dbReference type="EMBL" id="JAQNDN010000022">
    <property type="protein sequence ID" value="MDC0673318.1"/>
    <property type="molecule type" value="Genomic_DNA"/>
</dbReference>
<comment type="caution">
    <text evidence="8">The sequence shown here is derived from an EMBL/GenBank/DDBJ whole genome shotgun (WGS) entry which is preliminary data.</text>
</comment>
<dbReference type="SUPFAM" id="SSF46894">
    <property type="entry name" value="C-terminal effector domain of the bipartite response regulators"/>
    <property type="match status" value="1"/>
</dbReference>
<accession>A0ABT5BGT7</accession>
<protein>
    <submittedName>
        <fullName evidence="8">Response regulator transcription factor</fullName>
    </submittedName>
</protein>
<evidence type="ECO:0000256" key="5">
    <source>
        <dbReference type="PROSITE-ProRule" id="PRU00169"/>
    </source>
</evidence>
<keyword evidence="1 5" id="KW-0597">Phosphoprotein</keyword>
<proteinExistence type="predicted"/>
<dbReference type="Proteomes" id="UP001217838">
    <property type="component" value="Unassembled WGS sequence"/>
</dbReference>
<dbReference type="CDD" id="cd17535">
    <property type="entry name" value="REC_NarL-like"/>
    <property type="match status" value="1"/>
</dbReference>
<keyword evidence="9" id="KW-1185">Reference proteome</keyword>
<evidence type="ECO:0000256" key="3">
    <source>
        <dbReference type="ARBA" id="ARBA00023125"/>
    </source>
</evidence>
<evidence type="ECO:0000313" key="9">
    <source>
        <dbReference type="Proteomes" id="UP001217838"/>
    </source>
</evidence>
<dbReference type="Gene3D" id="3.40.50.2300">
    <property type="match status" value="1"/>
</dbReference>
<evidence type="ECO:0000259" key="6">
    <source>
        <dbReference type="PROSITE" id="PS50043"/>
    </source>
</evidence>
<feature type="domain" description="Response regulatory" evidence="7">
    <location>
        <begin position="1"/>
        <end position="115"/>
    </location>
</feature>
<keyword evidence="4" id="KW-0804">Transcription</keyword>
<keyword evidence="2" id="KW-0805">Transcription regulation</keyword>
<dbReference type="InterPro" id="IPR058245">
    <property type="entry name" value="NreC/VraR/RcsB-like_REC"/>
</dbReference>
<dbReference type="PANTHER" id="PTHR43214">
    <property type="entry name" value="TWO-COMPONENT RESPONSE REGULATOR"/>
    <property type="match status" value="1"/>
</dbReference>
<evidence type="ECO:0000256" key="1">
    <source>
        <dbReference type="ARBA" id="ARBA00022553"/>
    </source>
</evidence>
<dbReference type="Pfam" id="PF00196">
    <property type="entry name" value="GerE"/>
    <property type="match status" value="1"/>
</dbReference>
<dbReference type="SMART" id="SM00448">
    <property type="entry name" value="REC"/>
    <property type="match status" value="1"/>
</dbReference>
<reference evidence="8 9" key="1">
    <citation type="submission" date="2022-11" db="EMBL/GenBank/DDBJ databases">
        <title>Minimal conservation of predation-associated metabolite biosynthetic gene clusters underscores biosynthetic potential of Myxococcota including descriptions for ten novel species: Archangium lansinium sp. nov., Myxococcus landrumus sp. nov., Nannocystis bai.</title>
        <authorList>
            <person name="Ahearne A."/>
            <person name="Stevens C."/>
            <person name="Dowd S."/>
        </authorList>
    </citation>
    <scope>NUCLEOTIDE SEQUENCE [LARGE SCALE GENOMIC DNA]</scope>
    <source>
        <strain evidence="8 9">NCELM</strain>
    </source>
</reference>
<dbReference type="InterPro" id="IPR016032">
    <property type="entry name" value="Sig_transdc_resp-reg_C-effctor"/>
</dbReference>
<dbReference type="RefSeq" id="WP_272006142.1">
    <property type="nucleotide sequence ID" value="NZ_JAQNDN010000022.1"/>
</dbReference>
<dbReference type="PANTHER" id="PTHR43214:SF41">
    <property type="entry name" value="NITRATE_NITRITE RESPONSE REGULATOR PROTEIN NARP"/>
    <property type="match status" value="1"/>
</dbReference>
<dbReference type="PROSITE" id="PS00622">
    <property type="entry name" value="HTH_LUXR_1"/>
    <property type="match status" value="1"/>
</dbReference>